<dbReference type="RefSeq" id="WP_189222153.1">
    <property type="nucleotide sequence ID" value="NZ_BMRG01000002.1"/>
</dbReference>
<evidence type="ECO:0000313" key="1">
    <source>
        <dbReference type="EMBL" id="GGP43047.1"/>
    </source>
</evidence>
<organism evidence="1 2">
    <name type="scientific">Saccharothrix coeruleofusca</name>
    <dbReference type="NCBI Taxonomy" id="33919"/>
    <lineage>
        <taxon>Bacteria</taxon>
        <taxon>Bacillati</taxon>
        <taxon>Actinomycetota</taxon>
        <taxon>Actinomycetes</taxon>
        <taxon>Pseudonocardiales</taxon>
        <taxon>Pseudonocardiaceae</taxon>
        <taxon>Saccharothrix</taxon>
    </lineage>
</organism>
<reference evidence="1" key="1">
    <citation type="journal article" date="2014" name="Int. J. Syst. Evol. Microbiol.">
        <title>Complete genome sequence of Corynebacterium casei LMG S-19264T (=DSM 44701T), isolated from a smear-ripened cheese.</title>
        <authorList>
            <consortium name="US DOE Joint Genome Institute (JGI-PGF)"/>
            <person name="Walter F."/>
            <person name="Albersmeier A."/>
            <person name="Kalinowski J."/>
            <person name="Ruckert C."/>
        </authorList>
    </citation>
    <scope>NUCLEOTIDE SEQUENCE</scope>
    <source>
        <strain evidence="1">JCM 3313</strain>
    </source>
</reference>
<keyword evidence="2" id="KW-1185">Reference proteome</keyword>
<gene>
    <name evidence="1" type="ORF">GCM10010185_13210</name>
</gene>
<sequence length="87" mass="9703">MSLEPPSRADVERQFERLLSGAAGREEVDRWAARYFTEDVDVADPLVWSALGRLHGIDLPAGPAGEYLHDLHQVSEWLSELRGDGSE</sequence>
<dbReference type="EMBL" id="BMRG01000002">
    <property type="protein sequence ID" value="GGP43047.1"/>
    <property type="molecule type" value="Genomic_DNA"/>
</dbReference>
<name>A0A918AIM6_9PSEU</name>
<dbReference type="Proteomes" id="UP000639606">
    <property type="component" value="Unassembled WGS sequence"/>
</dbReference>
<proteinExistence type="predicted"/>
<comment type="caution">
    <text evidence="1">The sequence shown here is derived from an EMBL/GenBank/DDBJ whole genome shotgun (WGS) entry which is preliminary data.</text>
</comment>
<protein>
    <submittedName>
        <fullName evidence="1">Uncharacterized protein</fullName>
    </submittedName>
</protein>
<reference evidence="1" key="2">
    <citation type="submission" date="2020-09" db="EMBL/GenBank/DDBJ databases">
        <authorList>
            <person name="Sun Q."/>
            <person name="Ohkuma M."/>
        </authorList>
    </citation>
    <scope>NUCLEOTIDE SEQUENCE</scope>
    <source>
        <strain evidence="1">JCM 3313</strain>
    </source>
</reference>
<accession>A0A918AIM6</accession>
<dbReference type="AlphaFoldDB" id="A0A918AIM6"/>
<evidence type="ECO:0000313" key="2">
    <source>
        <dbReference type="Proteomes" id="UP000639606"/>
    </source>
</evidence>